<dbReference type="PROSITE" id="PS51831">
    <property type="entry name" value="HD"/>
    <property type="match status" value="1"/>
</dbReference>
<keyword evidence="1" id="KW-0472">Membrane</keyword>
<dbReference type="CDD" id="cd00077">
    <property type="entry name" value="HDc"/>
    <property type="match status" value="1"/>
</dbReference>
<feature type="domain" description="HD" evidence="2">
    <location>
        <begin position="67"/>
        <end position="191"/>
    </location>
</feature>
<dbReference type="NCBIfam" id="TIGR00277">
    <property type="entry name" value="HDIG"/>
    <property type="match status" value="1"/>
</dbReference>
<feature type="domain" description="HD-GYP" evidence="3">
    <location>
        <begin position="45"/>
        <end position="242"/>
    </location>
</feature>
<dbReference type="SUPFAM" id="SSF109604">
    <property type="entry name" value="HD-domain/PDEase-like"/>
    <property type="match status" value="1"/>
</dbReference>
<dbReference type="InterPro" id="IPR037522">
    <property type="entry name" value="HD_GYP_dom"/>
</dbReference>
<dbReference type="KEGG" id="cmah:C1I91_13205"/>
<organism evidence="4 5">
    <name type="scientific">Clostridium manihotivorum</name>
    <dbReference type="NCBI Taxonomy" id="2320868"/>
    <lineage>
        <taxon>Bacteria</taxon>
        <taxon>Bacillati</taxon>
        <taxon>Bacillota</taxon>
        <taxon>Clostridia</taxon>
        <taxon>Eubacteriales</taxon>
        <taxon>Clostridiaceae</taxon>
        <taxon>Clostridium</taxon>
    </lineage>
</organism>
<dbReference type="PANTHER" id="PTHR43155">
    <property type="entry name" value="CYCLIC DI-GMP PHOSPHODIESTERASE PA4108-RELATED"/>
    <property type="match status" value="1"/>
</dbReference>
<dbReference type="Proteomes" id="UP000286268">
    <property type="component" value="Chromosome"/>
</dbReference>
<keyword evidence="1" id="KW-1133">Transmembrane helix</keyword>
<dbReference type="InterPro" id="IPR003607">
    <property type="entry name" value="HD/PDEase_dom"/>
</dbReference>
<keyword evidence="1" id="KW-0812">Transmembrane</keyword>
<evidence type="ECO:0000313" key="5">
    <source>
        <dbReference type="Proteomes" id="UP000286268"/>
    </source>
</evidence>
<gene>
    <name evidence="4" type="ORF">C1I91_13205</name>
</gene>
<sequence>MNTDLKHPMPNGGYVHFAIFFISNWLSYFLIAFIITYLIKLHSKHQKATLDFIMTLAKTLESKDPYTASHSKNVAMYSKVIAEKLKYSKIDCETIYVGALLHDIGKIGISDNILNKPGKLTDDEYELIKQHPTIGYNSLKLIDSFNERKILDMILYHHERYDGKGYPLGLKEKEIPQCAAIIAVADSYDAMTSDRIYRKGHSISFAVAQLKHNAGTQFDPKVVKAFTEYLQDTSGATISANSLAISS</sequence>
<accession>A0A410E1V3</accession>
<protein>
    <submittedName>
        <fullName evidence="4">HD-GYP domain-containing protein</fullName>
    </submittedName>
</protein>
<evidence type="ECO:0000313" key="4">
    <source>
        <dbReference type="EMBL" id="QAA35295.1"/>
    </source>
</evidence>
<dbReference type="AlphaFoldDB" id="A0A410E1V3"/>
<evidence type="ECO:0000259" key="3">
    <source>
        <dbReference type="PROSITE" id="PS51832"/>
    </source>
</evidence>
<feature type="transmembrane region" description="Helical" evidence="1">
    <location>
        <begin position="14"/>
        <end position="39"/>
    </location>
</feature>
<name>A0A410E1V3_9CLOT</name>
<dbReference type="InterPro" id="IPR006674">
    <property type="entry name" value="HD_domain"/>
</dbReference>
<dbReference type="PANTHER" id="PTHR43155:SF2">
    <property type="entry name" value="CYCLIC DI-GMP PHOSPHODIESTERASE PA4108"/>
    <property type="match status" value="1"/>
</dbReference>
<dbReference type="OrthoDB" id="9804747at2"/>
<evidence type="ECO:0000256" key="1">
    <source>
        <dbReference type="SAM" id="Phobius"/>
    </source>
</evidence>
<keyword evidence="5" id="KW-1185">Reference proteome</keyword>
<dbReference type="SMART" id="SM00471">
    <property type="entry name" value="HDc"/>
    <property type="match status" value="1"/>
</dbReference>
<dbReference type="EMBL" id="CP025746">
    <property type="protein sequence ID" value="QAA35295.1"/>
    <property type="molecule type" value="Genomic_DNA"/>
</dbReference>
<reference evidence="4 5" key="1">
    <citation type="submission" date="2018-01" db="EMBL/GenBank/DDBJ databases">
        <title>Genome Sequencing and Assembly of Anaerobacter polyendosporus strain CT4.</title>
        <authorList>
            <person name="Tachaapaikoon C."/>
            <person name="Sutheeworapong S."/>
            <person name="Jenjaroenpun P."/>
            <person name="Wongsurawat T."/>
            <person name="Nookeaw I."/>
            <person name="Cheawchanlertfa P."/>
            <person name="Kosugi A."/>
            <person name="Cheevadhanarak S."/>
            <person name="Ratanakhanokchai K."/>
        </authorList>
    </citation>
    <scope>NUCLEOTIDE SEQUENCE [LARGE SCALE GENOMIC DNA]</scope>
    <source>
        <strain evidence="4 5">CT4</strain>
    </source>
</reference>
<proteinExistence type="predicted"/>
<evidence type="ECO:0000259" key="2">
    <source>
        <dbReference type="PROSITE" id="PS51831"/>
    </source>
</evidence>
<dbReference type="PROSITE" id="PS51832">
    <property type="entry name" value="HD_GYP"/>
    <property type="match status" value="1"/>
</dbReference>
<dbReference type="Pfam" id="PF13487">
    <property type="entry name" value="HD_5"/>
    <property type="match status" value="1"/>
</dbReference>
<dbReference type="InterPro" id="IPR006675">
    <property type="entry name" value="HDIG_dom"/>
</dbReference>
<dbReference type="Gene3D" id="1.10.3210.10">
    <property type="entry name" value="Hypothetical protein af1432"/>
    <property type="match status" value="1"/>
</dbReference>